<accession>A0A8R1Y8T5</accession>
<protein>
    <submittedName>
        <fullName evidence="3">Cytochrome P450</fullName>
    </submittedName>
</protein>
<dbReference type="InterPro" id="IPR036396">
    <property type="entry name" value="Cyt_P450_sf"/>
</dbReference>
<reference evidence="3" key="2">
    <citation type="submission" date="2022-06" db="UniProtKB">
        <authorList>
            <consortium name="EnsemblMetazoa"/>
        </authorList>
    </citation>
    <scope>IDENTIFICATION</scope>
    <source>
        <strain evidence="3">PS312</strain>
    </source>
</reference>
<dbReference type="Pfam" id="PF00067">
    <property type="entry name" value="p450"/>
    <property type="match status" value="1"/>
</dbReference>
<dbReference type="AlphaFoldDB" id="A0A2A6C4A8"/>
<dbReference type="GO" id="GO:0004497">
    <property type="term" value="F:monooxygenase activity"/>
    <property type="evidence" value="ECO:0007669"/>
    <property type="project" value="UniProtKB-KW"/>
</dbReference>
<name>A0A2A6C4A8_PRIPA</name>
<dbReference type="OrthoDB" id="9903536at2759"/>
<evidence type="ECO:0000313" key="4">
    <source>
        <dbReference type="Proteomes" id="UP000005239"/>
    </source>
</evidence>
<keyword evidence="4" id="KW-1185">Reference proteome</keyword>
<gene>
    <name evidence="3" type="primary">WBGene00100944</name>
</gene>
<reference evidence="4" key="1">
    <citation type="journal article" date="2008" name="Nat. Genet.">
        <title>The Pristionchus pacificus genome provides a unique perspective on nematode lifestyle and parasitism.</title>
        <authorList>
            <person name="Dieterich C."/>
            <person name="Clifton S.W."/>
            <person name="Schuster L.N."/>
            <person name="Chinwalla A."/>
            <person name="Delehaunty K."/>
            <person name="Dinkelacker I."/>
            <person name="Fulton L."/>
            <person name="Fulton R."/>
            <person name="Godfrey J."/>
            <person name="Minx P."/>
            <person name="Mitreva M."/>
            <person name="Roeseler W."/>
            <person name="Tian H."/>
            <person name="Witte H."/>
            <person name="Yang S.P."/>
            <person name="Wilson R.K."/>
            <person name="Sommer R.J."/>
        </authorList>
    </citation>
    <scope>NUCLEOTIDE SEQUENCE [LARGE SCALE GENOMIC DNA]</scope>
    <source>
        <strain evidence="4">PS312</strain>
    </source>
</reference>
<comment type="similarity">
    <text evidence="1">Belongs to the cytochrome P450 family.</text>
</comment>
<keyword evidence="2" id="KW-0503">Monooxygenase</keyword>
<dbReference type="SUPFAM" id="SSF48264">
    <property type="entry name" value="Cytochrome P450"/>
    <property type="match status" value="1"/>
</dbReference>
<dbReference type="Gene3D" id="1.10.630.10">
    <property type="entry name" value="Cytochrome P450"/>
    <property type="match status" value="1"/>
</dbReference>
<keyword evidence="2" id="KW-0560">Oxidoreductase</keyword>
<dbReference type="PANTHER" id="PTHR24284:SF1">
    <property type="entry name" value="CYTOCHROME P450 FAMILY"/>
    <property type="match status" value="1"/>
</dbReference>
<proteinExistence type="inferred from homology"/>
<evidence type="ECO:0000313" key="3">
    <source>
        <dbReference type="EnsemblMetazoa" id="PPA11390.1"/>
    </source>
</evidence>
<dbReference type="GO" id="GO:0005506">
    <property type="term" value="F:iron ion binding"/>
    <property type="evidence" value="ECO:0007669"/>
    <property type="project" value="InterPro"/>
</dbReference>
<evidence type="ECO:0000256" key="2">
    <source>
        <dbReference type="ARBA" id="ARBA00023033"/>
    </source>
</evidence>
<dbReference type="PANTHER" id="PTHR24284">
    <property type="entry name" value="CYTOCHROME P450 FAMILY"/>
    <property type="match status" value="1"/>
</dbReference>
<dbReference type="Proteomes" id="UP000005239">
    <property type="component" value="Unassembled WGS sequence"/>
</dbReference>
<dbReference type="GO" id="GO:0020037">
    <property type="term" value="F:heme binding"/>
    <property type="evidence" value="ECO:0007669"/>
    <property type="project" value="InterPro"/>
</dbReference>
<dbReference type="InterPro" id="IPR001128">
    <property type="entry name" value="Cyt_P450"/>
</dbReference>
<accession>A0A2A6C4A8</accession>
<dbReference type="GO" id="GO:0016705">
    <property type="term" value="F:oxidoreductase activity, acting on paired donors, with incorporation or reduction of molecular oxygen"/>
    <property type="evidence" value="ECO:0007669"/>
    <property type="project" value="InterPro"/>
</dbReference>
<organism evidence="3 4">
    <name type="scientific">Pristionchus pacificus</name>
    <name type="common">Parasitic nematode worm</name>
    <dbReference type="NCBI Taxonomy" id="54126"/>
    <lineage>
        <taxon>Eukaryota</taxon>
        <taxon>Metazoa</taxon>
        <taxon>Ecdysozoa</taxon>
        <taxon>Nematoda</taxon>
        <taxon>Chromadorea</taxon>
        <taxon>Rhabditida</taxon>
        <taxon>Rhabditina</taxon>
        <taxon>Diplogasteromorpha</taxon>
        <taxon>Diplogasteroidea</taxon>
        <taxon>Neodiplogasteridae</taxon>
        <taxon>Pristionchus</taxon>
    </lineage>
</organism>
<sequence>MHVGLKRLTSRFGSIFTVHLPYPVVNIVDFETMKEAFRGANLRGKYTNNITSFNDVSGRMPNLLVDLTRMCENGGSSRFHHGHIGLMEFVEDQVKSAKFDPSEEPTCCVQAFLKSSKDKRLEQLLTCCSDLFIACQETTTTTMRWAMLLMASHPQVQEKFRREINAHIERDRVARMADKATMPYASAAVHEIQRYANIVAPNPLLFHRTKVDTVIGGHKIAANTIVNGDIHQMMKSDSTASILAREIYIAEDGVTLKKNFRILPLPGATIDLEPIITNVHFPRPQNFRLEII</sequence>
<evidence type="ECO:0000256" key="1">
    <source>
        <dbReference type="ARBA" id="ARBA00010617"/>
    </source>
</evidence>
<dbReference type="EnsemblMetazoa" id="PPA11390.1">
    <property type="protein sequence ID" value="PPA11390.1"/>
    <property type="gene ID" value="WBGene00100944"/>
</dbReference>